<dbReference type="RefSeq" id="WP_152948460.1">
    <property type="nucleotide sequence ID" value="NZ_WHYR01000105.1"/>
</dbReference>
<evidence type="ECO:0000256" key="1">
    <source>
        <dbReference type="ARBA" id="ARBA00006539"/>
    </source>
</evidence>
<dbReference type="Proteomes" id="UP000441717">
    <property type="component" value="Unassembled WGS sequence"/>
</dbReference>
<gene>
    <name evidence="2" type="ORF">GFC01_17490</name>
</gene>
<comment type="similarity">
    <text evidence="1">Belongs to the UPF0236 family.</text>
</comment>
<dbReference type="Pfam" id="PF06782">
    <property type="entry name" value="UPF0236"/>
    <property type="match status" value="1"/>
</dbReference>
<keyword evidence="3" id="KW-1185">Reference proteome</keyword>
<reference evidence="2 3" key="1">
    <citation type="submission" date="2019-10" db="EMBL/GenBank/DDBJ databases">
        <title>Comparative genomics of sulfur disproportionating microorganisms.</title>
        <authorList>
            <person name="Ward L.M."/>
            <person name="Bertran E."/>
            <person name="Johnston D."/>
        </authorList>
    </citation>
    <scope>NUCLEOTIDE SEQUENCE [LARGE SCALE GENOMIC DNA]</scope>
    <source>
        <strain evidence="2 3">DSM 14055</strain>
    </source>
</reference>
<dbReference type="AlphaFoldDB" id="A0A6N7IWL9"/>
<protein>
    <submittedName>
        <fullName evidence="2">ISLre2 family transposase</fullName>
    </submittedName>
</protein>
<evidence type="ECO:0000313" key="2">
    <source>
        <dbReference type="EMBL" id="MQL54013.1"/>
    </source>
</evidence>
<accession>A0A6N7IWL9</accession>
<comment type="caution">
    <text evidence="2">The sequence shown here is derived from an EMBL/GenBank/DDBJ whole genome shotgun (WGS) entry which is preliminary data.</text>
</comment>
<dbReference type="EMBL" id="WHYR01000105">
    <property type="protein sequence ID" value="MQL54013.1"/>
    <property type="molecule type" value="Genomic_DNA"/>
</dbReference>
<dbReference type="NCBIfam" id="NF033529">
    <property type="entry name" value="transpos_ISLre2"/>
    <property type="match status" value="1"/>
</dbReference>
<sequence>MLNIRQIVGAVLLFVTGLVKLIGGCKDFYELEKGIHELCQKVCNQIFTWALEQLDTRLMNERDRSTWRVVGFRDKTAISTFGEFLYKRRLYKNKKTGETSFFLDELLGWPERATITPRLKELAVKLSTELPFDRAAEILSHLAPGVSSMTIWQATREVGEVLQREGQEKRAAVFEDGEAPGGKEVAPELCIEADGVIIRLQREKQKRGEIKHIVAYEGKEQIDRDRFALKNKLVLSSLNEGEAAWEEGYAEIGGKWDLSRTQKIYIGGDGADWPKQGVEYFPGAEYRLDPYHLSKHLTEALWYDEETFRKVAAAISRGDRQETQGILTIAVKKTRGNRKKRITKLLHYLEENWAGIVTSPGAKRLGTIEGQIQHNVARRMKRLGARWTINGGDRMTRILAAKANGKLDNYVLRWPVKREKLRELARLKPVEKQKAGDVEKWLQVSLPALKGPFADRPWVKYVLRELARPDFAALIG</sequence>
<name>A0A6N7IWL9_9FIRM</name>
<proteinExistence type="inferred from homology"/>
<evidence type="ECO:0000313" key="3">
    <source>
        <dbReference type="Proteomes" id="UP000441717"/>
    </source>
</evidence>
<organism evidence="2 3">
    <name type="scientific">Desulfofundulus thermobenzoicus</name>
    <dbReference type="NCBI Taxonomy" id="29376"/>
    <lineage>
        <taxon>Bacteria</taxon>
        <taxon>Bacillati</taxon>
        <taxon>Bacillota</taxon>
        <taxon>Clostridia</taxon>
        <taxon>Eubacteriales</taxon>
        <taxon>Peptococcaceae</taxon>
        <taxon>Desulfofundulus</taxon>
    </lineage>
</organism>
<dbReference type="InterPro" id="IPR009620">
    <property type="entry name" value="UPF0236"/>
</dbReference>
<dbReference type="OrthoDB" id="2162583at2"/>